<keyword evidence="2" id="KW-1185">Reference proteome</keyword>
<dbReference type="InterPro" id="IPR011991">
    <property type="entry name" value="ArsR-like_HTH"/>
</dbReference>
<dbReference type="RefSeq" id="WP_085304368.1">
    <property type="nucleotide sequence ID" value="NZ_AP022594.1"/>
</dbReference>
<proteinExistence type="predicted"/>
<accession>A0A7I7S9H6</accession>
<dbReference type="InterPro" id="IPR019887">
    <property type="entry name" value="Tscrpt_reg_AsnC/Lrp_C"/>
</dbReference>
<evidence type="ECO:0000313" key="2">
    <source>
        <dbReference type="Proteomes" id="UP000193577"/>
    </source>
</evidence>
<dbReference type="InterPro" id="IPR011008">
    <property type="entry name" value="Dimeric_a/b-barrel"/>
</dbReference>
<dbReference type="PANTHER" id="PTHR30154">
    <property type="entry name" value="LEUCINE-RESPONSIVE REGULATORY PROTEIN"/>
    <property type="match status" value="1"/>
</dbReference>
<dbReference type="Gene3D" id="3.30.70.920">
    <property type="match status" value="1"/>
</dbReference>
<organism evidence="1 2">
    <name type="scientific">Mycolicibacillus koreensis</name>
    <dbReference type="NCBI Taxonomy" id="1069220"/>
    <lineage>
        <taxon>Bacteria</taxon>
        <taxon>Bacillati</taxon>
        <taxon>Actinomycetota</taxon>
        <taxon>Actinomycetes</taxon>
        <taxon>Mycobacteriales</taxon>
        <taxon>Mycobacteriaceae</taxon>
        <taxon>Mycolicibacillus</taxon>
    </lineage>
</organism>
<reference evidence="1 2" key="1">
    <citation type="submission" date="2017-04" db="EMBL/GenBank/DDBJ databases">
        <title>The new phylogeny of genus Mycobacterium.</title>
        <authorList>
            <person name="Tortoli E."/>
            <person name="Trovato A."/>
            <person name="Cirillo D.M."/>
        </authorList>
    </citation>
    <scope>NUCLEOTIDE SEQUENCE [LARGE SCALE GENOMIC DNA]</scope>
    <source>
        <strain evidence="1 2">KCTC 19819</strain>
    </source>
</reference>
<dbReference type="GO" id="GO:0005829">
    <property type="term" value="C:cytosol"/>
    <property type="evidence" value="ECO:0007669"/>
    <property type="project" value="TreeGrafter"/>
</dbReference>
<dbReference type="SUPFAM" id="SSF46785">
    <property type="entry name" value="Winged helix' DNA-binding domain"/>
    <property type="match status" value="2"/>
</dbReference>
<dbReference type="PANTHER" id="PTHR30154:SF34">
    <property type="entry name" value="TRANSCRIPTIONAL REGULATOR AZLB"/>
    <property type="match status" value="1"/>
</dbReference>
<sequence length="327" mass="35283">MDRIDRQIVHCLQRDGRASFDLIADVLGVSPQTIGRRYQALRRDGVIKVATVPDPRTSRARTWFLRVAVAPRAAGQLAESLAARDDTSWVSLVSGGGEITCVCRIDPRDAAEKNLLDVLARSPSVQTVTAAAMMRMYLGGNAEWDAFADPLSVEQVAMLTRTAGEKPPADTGSVSLRPDDQPLLAELARDGRAKPAVLARTLAWPRSRVTARLNELFAAGLLHTEVDIAADFFDSRAAAYIWMAVAPGELEATGTALANRPETAFAAAVTGPTNLMCAVNCRDMDALFGYVTDAIGSLAPVRTADVTPVVRRIKQAHTHMRRGRLSP</sequence>
<dbReference type="InterPro" id="IPR036388">
    <property type="entry name" value="WH-like_DNA-bd_sf"/>
</dbReference>
<dbReference type="Proteomes" id="UP000193577">
    <property type="component" value="Unassembled WGS sequence"/>
</dbReference>
<dbReference type="SUPFAM" id="SSF54909">
    <property type="entry name" value="Dimeric alpha+beta barrel"/>
    <property type="match status" value="1"/>
</dbReference>
<comment type="caution">
    <text evidence="1">The sequence shown here is derived from an EMBL/GenBank/DDBJ whole genome shotgun (WGS) entry which is preliminary data.</text>
</comment>
<dbReference type="InterPro" id="IPR019888">
    <property type="entry name" value="Tscrpt_reg_AsnC-like"/>
</dbReference>
<dbReference type="PRINTS" id="PR00033">
    <property type="entry name" value="HTHASNC"/>
</dbReference>
<dbReference type="GO" id="GO:0043200">
    <property type="term" value="P:response to amino acid"/>
    <property type="evidence" value="ECO:0007669"/>
    <property type="project" value="TreeGrafter"/>
</dbReference>
<protein>
    <submittedName>
        <fullName evidence="1">Uncharacterized protein</fullName>
    </submittedName>
</protein>
<dbReference type="InterPro" id="IPR000485">
    <property type="entry name" value="AsnC-type_HTH_dom"/>
</dbReference>
<gene>
    <name evidence="1" type="ORF">B8W67_12885</name>
</gene>
<evidence type="ECO:0000313" key="1">
    <source>
        <dbReference type="EMBL" id="OSC33054.1"/>
    </source>
</evidence>
<dbReference type="SMART" id="SM00344">
    <property type="entry name" value="HTH_ASNC"/>
    <property type="match status" value="1"/>
</dbReference>
<dbReference type="AlphaFoldDB" id="A0A7I7S9H6"/>
<dbReference type="Pfam" id="PF13404">
    <property type="entry name" value="HTH_AsnC-type"/>
    <property type="match status" value="1"/>
</dbReference>
<dbReference type="GO" id="GO:0043565">
    <property type="term" value="F:sequence-specific DNA binding"/>
    <property type="evidence" value="ECO:0007669"/>
    <property type="project" value="InterPro"/>
</dbReference>
<dbReference type="InterPro" id="IPR036390">
    <property type="entry name" value="WH_DNA-bd_sf"/>
</dbReference>
<name>A0A7I7S9H6_9MYCO</name>
<dbReference type="PROSITE" id="PS50956">
    <property type="entry name" value="HTH_ASNC_2"/>
    <property type="match status" value="1"/>
</dbReference>
<dbReference type="Gene3D" id="1.10.10.10">
    <property type="entry name" value="Winged helix-like DNA-binding domain superfamily/Winged helix DNA-binding domain"/>
    <property type="match status" value="1"/>
</dbReference>
<dbReference type="EMBL" id="NCXO01000028">
    <property type="protein sequence ID" value="OSC33054.1"/>
    <property type="molecule type" value="Genomic_DNA"/>
</dbReference>
<dbReference type="OrthoDB" id="3453230at2"/>
<dbReference type="CDD" id="cd00090">
    <property type="entry name" value="HTH_ARSR"/>
    <property type="match status" value="1"/>
</dbReference>
<dbReference type="Pfam" id="PF01037">
    <property type="entry name" value="AsnC_trans_reg"/>
    <property type="match status" value="1"/>
</dbReference>